<feature type="binding site" evidence="6">
    <location>
        <position position="243"/>
    </location>
    <ligand>
        <name>a divalent metal cation</name>
        <dbReference type="ChEBI" id="CHEBI:60240"/>
    </ligand>
</feature>
<reference evidence="10" key="1">
    <citation type="submission" date="2021-01" db="EMBL/GenBank/DDBJ databases">
        <authorList>
            <person name="Corre E."/>
            <person name="Pelletier E."/>
            <person name="Niang G."/>
            <person name="Scheremetjew M."/>
            <person name="Finn R."/>
            <person name="Kale V."/>
            <person name="Holt S."/>
            <person name="Cochrane G."/>
            <person name="Meng A."/>
            <person name="Brown T."/>
            <person name="Cohen L."/>
        </authorList>
    </citation>
    <scope>NUCLEOTIDE SEQUENCE</scope>
    <source>
        <strain evidence="10">CCMP1661</strain>
    </source>
</reference>
<dbReference type="InterPro" id="IPR036291">
    <property type="entry name" value="NAD(P)-bd_dom_sf"/>
</dbReference>
<evidence type="ECO:0000256" key="7">
    <source>
        <dbReference type="RuleBase" id="RU003426"/>
    </source>
</evidence>
<feature type="binding site" evidence="6">
    <location>
        <position position="267"/>
    </location>
    <ligand>
        <name>a divalent metal cation</name>
        <dbReference type="ChEBI" id="CHEBI:60240"/>
    </ligand>
</feature>
<evidence type="ECO:0000256" key="2">
    <source>
        <dbReference type="ARBA" id="ARBA00008785"/>
    </source>
</evidence>
<dbReference type="Gene3D" id="3.40.50.10380">
    <property type="entry name" value="Malic enzyme, N-terminal domain"/>
    <property type="match status" value="1"/>
</dbReference>
<organism evidence="10">
    <name type="scientific">Fibrocapsa japonica</name>
    <dbReference type="NCBI Taxonomy" id="94617"/>
    <lineage>
        <taxon>Eukaryota</taxon>
        <taxon>Sar</taxon>
        <taxon>Stramenopiles</taxon>
        <taxon>Ochrophyta</taxon>
        <taxon>Raphidophyceae</taxon>
        <taxon>Chattonellales</taxon>
        <taxon>Chattonellaceae</taxon>
        <taxon>Fibrocapsa</taxon>
    </lineage>
</organism>
<keyword evidence="7" id="KW-0560">Oxidoreductase</keyword>
<evidence type="ECO:0000256" key="4">
    <source>
        <dbReference type="PIRSR" id="PIRSR000106-1"/>
    </source>
</evidence>
<dbReference type="PIRSF" id="PIRSF000106">
    <property type="entry name" value="ME"/>
    <property type="match status" value="1"/>
</dbReference>
<dbReference type="SUPFAM" id="SSF51735">
    <property type="entry name" value="NAD(P)-binding Rossmann-fold domains"/>
    <property type="match status" value="1"/>
</dbReference>
<evidence type="ECO:0000256" key="1">
    <source>
        <dbReference type="ARBA" id="ARBA00001936"/>
    </source>
</evidence>
<feature type="binding site" evidence="5">
    <location>
        <position position="153"/>
    </location>
    <ligand>
        <name>(S)-malate</name>
        <dbReference type="ChEBI" id="CHEBI:15589"/>
    </ligand>
</feature>
<dbReference type="InterPro" id="IPR012301">
    <property type="entry name" value="Malic_N_dom"/>
</dbReference>
<evidence type="ECO:0000256" key="5">
    <source>
        <dbReference type="PIRSR" id="PIRSR000106-2"/>
    </source>
</evidence>
<dbReference type="GO" id="GO:0006108">
    <property type="term" value="P:malate metabolic process"/>
    <property type="evidence" value="ECO:0007669"/>
    <property type="project" value="TreeGrafter"/>
</dbReference>
<evidence type="ECO:0000313" key="10">
    <source>
        <dbReference type="EMBL" id="CAD9859515.1"/>
    </source>
</evidence>
<dbReference type="FunFam" id="3.40.50.720:FF:000182">
    <property type="entry name" value="NAD-dependent malic enzyme"/>
    <property type="match status" value="1"/>
</dbReference>
<dbReference type="SUPFAM" id="SSF53223">
    <property type="entry name" value="Aminoacid dehydrogenase-like, N-terminal domain"/>
    <property type="match status" value="1"/>
</dbReference>
<keyword evidence="3 6" id="KW-0479">Metal-binding</keyword>
<dbReference type="NCBIfam" id="NF010052">
    <property type="entry name" value="PRK13529.1"/>
    <property type="match status" value="1"/>
</dbReference>
<feature type="active site" description="Proton donor" evidence="4">
    <location>
        <position position="99"/>
    </location>
</feature>
<dbReference type="SMART" id="SM01274">
    <property type="entry name" value="malic"/>
    <property type="match status" value="1"/>
</dbReference>
<dbReference type="Gene3D" id="3.40.50.720">
    <property type="entry name" value="NAD(P)-binding Rossmann-like Domain"/>
    <property type="match status" value="1"/>
</dbReference>
<proteinExistence type="inferred from homology"/>
<evidence type="ECO:0000256" key="6">
    <source>
        <dbReference type="PIRSR" id="PIRSR000106-3"/>
    </source>
</evidence>
<gene>
    <name evidence="10" type="ORF">FJAP1339_LOCUS2034</name>
</gene>
<comment type="cofactor">
    <cofactor evidence="1">
        <name>Mn(2+)</name>
        <dbReference type="ChEBI" id="CHEBI:29035"/>
    </cofactor>
</comment>
<dbReference type="GO" id="GO:0051287">
    <property type="term" value="F:NAD binding"/>
    <property type="evidence" value="ECO:0007669"/>
    <property type="project" value="InterPro"/>
</dbReference>
<evidence type="ECO:0000259" key="8">
    <source>
        <dbReference type="SMART" id="SM00919"/>
    </source>
</evidence>
<dbReference type="PROSITE" id="PS00331">
    <property type="entry name" value="MALIC_ENZYMES"/>
    <property type="match status" value="1"/>
</dbReference>
<accession>A0A7S2XYQ4</accession>
<dbReference type="GO" id="GO:0046872">
    <property type="term" value="F:metal ion binding"/>
    <property type="evidence" value="ECO:0007669"/>
    <property type="project" value="UniProtKB-KW"/>
</dbReference>
<evidence type="ECO:0000259" key="9">
    <source>
        <dbReference type="SMART" id="SM01274"/>
    </source>
</evidence>
<feature type="binding site" evidence="5">
    <location>
        <position position="408"/>
    </location>
    <ligand>
        <name>(S)-malate</name>
        <dbReference type="ChEBI" id="CHEBI:15589"/>
    </ligand>
</feature>
<dbReference type="PRINTS" id="PR00072">
    <property type="entry name" value="MALOXRDTASE"/>
</dbReference>
<dbReference type="PANTHER" id="PTHR23406:SF90">
    <property type="entry name" value="MALIC ENZYME-RELATED"/>
    <property type="match status" value="1"/>
</dbReference>
<feature type="binding site" evidence="5">
    <location>
        <position position="452"/>
    </location>
    <ligand>
        <name>(S)-malate</name>
        <dbReference type="ChEBI" id="CHEBI:15589"/>
    </ligand>
</feature>
<feature type="domain" description="Malic enzyme NAD-binding" evidence="8">
    <location>
        <begin position="268"/>
        <end position="521"/>
    </location>
</feature>
<dbReference type="InterPro" id="IPR001891">
    <property type="entry name" value="Malic_OxRdtase"/>
</dbReference>
<dbReference type="InterPro" id="IPR037062">
    <property type="entry name" value="Malic_N_dom_sf"/>
</dbReference>
<protein>
    <recommendedName>
        <fullName evidence="7">Malic enzyme</fullName>
    </recommendedName>
</protein>
<feature type="active site" description="Proton acceptor" evidence="4">
    <location>
        <position position="171"/>
    </location>
</feature>
<dbReference type="EMBL" id="HBHR01004286">
    <property type="protein sequence ID" value="CAD9859515.1"/>
    <property type="molecule type" value="Transcribed_RNA"/>
</dbReference>
<dbReference type="Pfam" id="PF03949">
    <property type="entry name" value="Malic_M"/>
    <property type="match status" value="1"/>
</dbReference>
<dbReference type="AlphaFoldDB" id="A0A7S2XYQ4"/>
<dbReference type="InterPro" id="IPR015884">
    <property type="entry name" value="Malic_enzyme_CS"/>
</dbReference>
<dbReference type="SMART" id="SM00919">
    <property type="entry name" value="Malic_M"/>
    <property type="match status" value="1"/>
</dbReference>
<name>A0A7S2XYQ4_9STRA</name>
<sequence>MASFLPESEEKGYAVMKDPTRNMGLGFTEQQRQELGLKGLLPPAVLTLDQQVERTIKKFRGLVTRLEQYLYLQAIQDTNETLYYATLLKHTYEVMPVVYTPVVGQACIEFSDIYRMTPRGMYFSILDKGNVRRMLDNWPQKDVRAIVFTDGERILGLGDQGCDGMGIPVGKLALYTACAGVHPDFCLPVTLDVGTNNPDKINNPCYMGLKQPRVRGPEYDAFVEEFMLAAQDKWGQNIMLQFEDFGNLNAFRLLDDWQNKACTFNDDIQGTSGVALAGILASEKLTGMKVEDHKYLFLGAGEAGVGIADLIAYAISKNKGITVQQAREQILLVDSRGLVCKSRLEGLQHHKLNYAHDVPFCADLKTAVDQFKPSALIGVSTIPQSFTEEILTTMGEMNKNPLIFALSNPTSKAECTAEQAYKATDGRAVYASGSPFDPLEYKGKRYEPGQGNNAYVFPGIGLGVVAAKATRILDDDMYVAAEALASTVDDACISVFRVYPHLNDIREVSAVVAAAVAKNAYDRGDVVDPSARPDDFVALCKSYQYQPTYDGVPVTRKLV</sequence>
<comment type="cofactor">
    <cofactor evidence="6">
        <name>Mg(2+)</name>
        <dbReference type="ChEBI" id="CHEBI:18420"/>
    </cofactor>
    <cofactor evidence="6">
        <name>Mn(2+)</name>
        <dbReference type="ChEBI" id="CHEBI:29035"/>
    </cofactor>
    <text evidence="6">Divalent metal cations. Prefers magnesium or manganese.</text>
</comment>
<feature type="domain" description="Malic enzyme N-terminal" evidence="9">
    <location>
        <begin position="76"/>
        <end position="258"/>
    </location>
</feature>
<dbReference type="PANTHER" id="PTHR23406">
    <property type="entry name" value="MALIC ENZYME-RELATED"/>
    <property type="match status" value="1"/>
</dbReference>
<dbReference type="InterPro" id="IPR012302">
    <property type="entry name" value="Malic_NAD-bd"/>
</dbReference>
<comment type="similarity">
    <text evidence="2 7">Belongs to the malic enzymes family.</text>
</comment>
<dbReference type="GO" id="GO:0004473">
    <property type="term" value="F:malate dehydrogenase (decarboxylating) (NADP+) activity"/>
    <property type="evidence" value="ECO:0007669"/>
    <property type="project" value="TreeGrafter"/>
</dbReference>
<dbReference type="Pfam" id="PF00390">
    <property type="entry name" value="malic"/>
    <property type="match status" value="1"/>
</dbReference>
<dbReference type="InterPro" id="IPR046346">
    <property type="entry name" value="Aminoacid_DH-like_N_sf"/>
</dbReference>
<feature type="binding site" evidence="6">
    <location>
        <position position="244"/>
    </location>
    <ligand>
        <name>a divalent metal cation</name>
        <dbReference type="ChEBI" id="CHEBI:60240"/>
    </ligand>
</feature>
<evidence type="ECO:0000256" key="3">
    <source>
        <dbReference type="ARBA" id="ARBA00022723"/>
    </source>
</evidence>